<keyword evidence="4 8" id="KW-0028">Amino-acid biosynthesis</keyword>
<proteinExistence type="inferred from homology"/>
<dbReference type="CDD" id="cd12110">
    <property type="entry name" value="PHP_HisPPase_Hisj_like"/>
    <property type="match status" value="1"/>
</dbReference>
<dbReference type="GO" id="GO:0004401">
    <property type="term" value="F:histidinol-phosphatase activity"/>
    <property type="evidence" value="ECO:0007669"/>
    <property type="project" value="UniProtKB-UniRule"/>
</dbReference>
<evidence type="ECO:0000256" key="5">
    <source>
        <dbReference type="ARBA" id="ARBA00022801"/>
    </source>
</evidence>
<dbReference type="Proteomes" id="UP000283387">
    <property type="component" value="Unassembled WGS sequence"/>
</dbReference>
<comment type="caution">
    <text evidence="10">The sequence shown here is derived from an EMBL/GenBank/DDBJ whole genome shotgun (WGS) entry which is preliminary data.</text>
</comment>
<comment type="pathway">
    <text evidence="1 8">Amino-acid biosynthesis; L-histidine biosynthesis; L-histidine from 5-phospho-alpha-D-ribose 1-diphosphate: step 8/9.</text>
</comment>
<evidence type="ECO:0000259" key="9">
    <source>
        <dbReference type="SMART" id="SM00481"/>
    </source>
</evidence>
<name>A0A419WAS3_9BACT</name>
<dbReference type="InterPro" id="IPR016195">
    <property type="entry name" value="Pol/histidinol_Pase-like"/>
</dbReference>
<dbReference type="NCBIfam" id="TIGR01856">
    <property type="entry name" value="hisJ_fam"/>
    <property type="match status" value="1"/>
</dbReference>
<dbReference type="Gene3D" id="3.20.20.140">
    <property type="entry name" value="Metal-dependent hydrolases"/>
    <property type="match status" value="1"/>
</dbReference>
<dbReference type="OrthoDB" id="9775255at2"/>
<gene>
    <name evidence="10" type="ORF">BC643_2942</name>
</gene>
<evidence type="ECO:0000256" key="4">
    <source>
        <dbReference type="ARBA" id="ARBA00022605"/>
    </source>
</evidence>
<dbReference type="InterPro" id="IPR004013">
    <property type="entry name" value="PHP_dom"/>
</dbReference>
<dbReference type="PANTHER" id="PTHR21039">
    <property type="entry name" value="HISTIDINOL PHOSPHATASE-RELATED"/>
    <property type="match status" value="1"/>
</dbReference>
<keyword evidence="5 8" id="KW-0378">Hydrolase</keyword>
<dbReference type="GO" id="GO:0005737">
    <property type="term" value="C:cytoplasm"/>
    <property type="evidence" value="ECO:0007669"/>
    <property type="project" value="TreeGrafter"/>
</dbReference>
<accession>A0A419WAS3</accession>
<comment type="similarity">
    <text evidence="2 8">Belongs to the PHP hydrolase family. HisK subfamily.</text>
</comment>
<evidence type="ECO:0000256" key="2">
    <source>
        <dbReference type="ARBA" id="ARBA00009152"/>
    </source>
</evidence>
<dbReference type="SMART" id="SM00481">
    <property type="entry name" value="POLIIIAc"/>
    <property type="match status" value="1"/>
</dbReference>
<dbReference type="EC" id="3.1.3.15" evidence="3 8"/>
<dbReference type="RefSeq" id="WP_120273761.1">
    <property type="nucleotide sequence ID" value="NZ_RAPN01000001.1"/>
</dbReference>
<keyword evidence="11" id="KW-1185">Reference proteome</keyword>
<evidence type="ECO:0000256" key="1">
    <source>
        <dbReference type="ARBA" id="ARBA00004970"/>
    </source>
</evidence>
<sequence>MIGMTDYHMHTVLSDGKNSHEEMIQAAIAIGLDEIGFTDHLCLKPVDWAISEVDIPVMAERIEILRERYQDKISVKFGIEVDYLEGMEEEISHAIRSLPLDYIIGSVHFIGNWNFDTDKSLYGKWTNDRLYEMYFDLIQKAASSGLFDIIGHLDIIKKFRVYPESDQTELIEKTLKVIKENNMVVELNTGGMDRPCKEFTPAPSIVERCYHHHIPMTLTSDAHRVDQIGRHFETAVDLLKSIGFEELVTFQNRERGILKI</sequence>
<feature type="domain" description="Polymerase/histidinol phosphatase N-terminal" evidence="9">
    <location>
        <begin position="5"/>
        <end position="85"/>
    </location>
</feature>
<dbReference type="InterPro" id="IPR010140">
    <property type="entry name" value="Histidinol_P_phosphatase_HisJ"/>
</dbReference>
<organism evidence="10 11">
    <name type="scientific">Mangrovibacterium diazotrophicum</name>
    <dbReference type="NCBI Taxonomy" id="1261403"/>
    <lineage>
        <taxon>Bacteria</taxon>
        <taxon>Pseudomonadati</taxon>
        <taxon>Bacteroidota</taxon>
        <taxon>Bacteroidia</taxon>
        <taxon>Marinilabiliales</taxon>
        <taxon>Prolixibacteraceae</taxon>
        <taxon>Mangrovibacterium</taxon>
    </lineage>
</organism>
<dbReference type="PANTHER" id="PTHR21039:SF0">
    <property type="entry name" value="HISTIDINOL-PHOSPHATASE"/>
    <property type="match status" value="1"/>
</dbReference>
<keyword evidence="6 8" id="KW-0368">Histidine biosynthesis</keyword>
<evidence type="ECO:0000256" key="8">
    <source>
        <dbReference type="RuleBase" id="RU366003"/>
    </source>
</evidence>
<dbReference type="SUPFAM" id="SSF89550">
    <property type="entry name" value="PHP domain-like"/>
    <property type="match status" value="1"/>
</dbReference>
<evidence type="ECO:0000313" key="10">
    <source>
        <dbReference type="EMBL" id="RKD92568.1"/>
    </source>
</evidence>
<dbReference type="NCBIfam" id="NF005596">
    <property type="entry name" value="PRK07328.1"/>
    <property type="match status" value="1"/>
</dbReference>
<dbReference type="EMBL" id="RAPN01000001">
    <property type="protein sequence ID" value="RKD92568.1"/>
    <property type="molecule type" value="Genomic_DNA"/>
</dbReference>
<dbReference type="InterPro" id="IPR003141">
    <property type="entry name" value="Pol/His_phosphatase_N"/>
</dbReference>
<dbReference type="AlphaFoldDB" id="A0A419WAS3"/>
<comment type="catalytic activity">
    <reaction evidence="7 8">
        <text>L-histidinol phosphate + H2O = L-histidinol + phosphate</text>
        <dbReference type="Rhea" id="RHEA:14465"/>
        <dbReference type="ChEBI" id="CHEBI:15377"/>
        <dbReference type="ChEBI" id="CHEBI:43474"/>
        <dbReference type="ChEBI" id="CHEBI:57699"/>
        <dbReference type="ChEBI" id="CHEBI:57980"/>
        <dbReference type="EC" id="3.1.3.15"/>
    </reaction>
</comment>
<protein>
    <recommendedName>
        <fullName evidence="3 8">Histidinol-phosphatase</fullName>
        <shortName evidence="8">HolPase</shortName>
        <ecNumber evidence="3 8">3.1.3.15</ecNumber>
    </recommendedName>
</protein>
<dbReference type="UniPathway" id="UPA00031">
    <property type="reaction ID" value="UER00013"/>
</dbReference>
<evidence type="ECO:0000313" key="11">
    <source>
        <dbReference type="Proteomes" id="UP000283387"/>
    </source>
</evidence>
<evidence type="ECO:0000256" key="6">
    <source>
        <dbReference type="ARBA" id="ARBA00023102"/>
    </source>
</evidence>
<reference evidence="10 11" key="1">
    <citation type="submission" date="2018-09" db="EMBL/GenBank/DDBJ databases">
        <title>Genomic Encyclopedia of Archaeal and Bacterial Type Strains, Phase II (KMG-II): from individual species to whole genera.</title>
        <authorList>
            <person name="Goeker M."/>
        </authorList>
    </citation>
    <scope>NUCLEOTIDE SEQUENCE [LARGE SCALE GENOMIC DNA]</scope>
    <source>
        <strain evidence="10 11">DSM 27148</strain>
    </source>
</reference>
<dbReference type="Pfam" id="PF02811">
    <property type="entry name" value="PHP"/>
    <property type="match status" value="1"/>
</dbReference>
<evidence type="ECO:0000256" key="7">
    <source>
        <dbReference type="ARBA" id="ARBA00049158"/>
    </source>
</evidence>
<dbReference type="GO" id="GO:0000105">
    <property type="term" value="P:L-histidine biosynthetic process"/>
    <property type="evidence" value="ECO:0007669"/>
    <property type="project" value="UniProtKB-UniRule"/>
</dbReference>
<evidence type="ECO:0000256" key="3">
    <source>
        <dbReference type="ARBA" id="ARBA00013085"/>
    </source>
</evidence>